<evidence type="ECO:0000313" key="2">
    <source>
        <dbReference type="Proteomes" id="UP000499080"/>
    </source>
</evidence>
<dbReference type="AlphaFoldDB" id="A0A4Y2V316"/>
<dbReference type="Proteomes" id="UP000499080">
    <property type="component" value="Unassembled WGS sequence"/>
</dbReference>
<name>A0A4Y2V316_ARAVE</name>
<evidence type="ECO:0000313" key="1">
    <source>
        <dbReference type="EMBL" id="GBO19008.1"/>
    </source>
</evidence>
<dbReference type="EMBL" id="BGPR01042566">
    <property type="protein sequence ID" value="GBO19008.1"/>
    <property type="molecule type" value="Genomic_DNA"/>
</dbReference>
<sequence length="103" mass="11349">MGLPSLLSNTFLNHLGLKMIFIKKSSRLYTQSPNDLQLRTVTQILSSVTKQPSPAHAPIPPIGVISKDNTTIAAPSRKARTLQLIHPVTSHPRISDSLFRRNA</sequence>
<organism evidence="1 2">
    <name type="scientific">Araneus ventricosus</name>
    <name type="common">Orbweaver spider</name>
    <name type="synonym">Epeira ventricosa</name>
    <dbReference type="NCBI Taxonomy" id="182803"/>
    <lineage>
        <taxon>Eukaryota</taxon>
        <taxon>Metazoa</taxon>
        <taxon>Ecdysozoa</taxon>
        <taxon>Arthropoda</taxon>
        <taxon>Chelicerata</taxon>
        <taxon>Arachnida</taxon>
        <taxon>Araneae</taxon>
        <taxon>Araneomorphae</taxon>
        <taxon>Entelegynae</taxon>
        <taxon>Araneoidea</taxon>
        <taxon>Araneidae</taxon>
        <taxon>Araneus</taxon>
    </lineage>
</organism>
<protein>
    <submittedName>
        <fullName evidence="1">Uncharacterized protein</fullName>
    </submittedName>
</protein>
<reference evidence="1 2" key="1">
    <citation type="journal article" date="2019" name="Sci. Rep.">
        <title>Orb-weaving spider Araneus ventricosus genome elucidates the spidroin gene catalogue.</title>
        <authorList>
            <person name="Kono N."/>
            <person name="Nakamura H."/>
            <person name="Ohtoshi R."/>
            <person name="Moran D.A.P."/>
            <person name="Shinohara A."/>
            <person name="Yoshida Y."/>
            <person name="Fujiwara M."/>
            <person name="Mori M."/>
            <person name="Tomita M."/>
            <person name="Arakawa K."/>
        </authorList>
    </citation>
    <scope>NUCLEOTIDE SEQUENCE [LARGE SCALE GENOMIC DNA]</scope>
</reference>
<gene>
    <name evidence="1" type="ORF">AVEN_120910_1</name>
</gene>
<proteinExistence type="predicted"/>
<keyword evidence="2" id="KW-1185">Reference proteome</keyword>
<comment type="caution">
    <text evidence="1">The sequence shown here is derived from an EMBL/GenBank/DDBJ whole genome shotgun (WGS) entry which is preliminary data.</text>
</comment>
<accession>A0A4Y2V316</accession>